<dbReference type="Pfam" id="PF08376">
    <property type="entry name" value="NIT"/>
    <property type="match status" value="1"/>
</dbReference>
<dbReference type="SUPFAM" id="SSF55073">
    <property type="entry name" value="Nucleotide cyclase"/>
    <property type="match status" value="1"/>
</dbReference>
<dbReference type="PANTHER" id="PTHR46663">
    <property type="entry name" value="DIGUANYLATE CYCLASE DGCT-RELATED"/>
    <property type="match status" value="1"/>
</dbReference>
<dbReference type="SUPFAM" id="SSF55785">
    <property type="entry name" value="PYP-like sensor domain (PAS domain)"/>
    <property type="match status" value="1"/>
</dbReference>
<dbReference type="PROSITE" id="PS50113">
    <property type="entry name" value="PAC"/>
    <property type="match status" value="1"/>
</dbReference>
<keyword evidence="1" id="KW-0472">Membrane</keyword>
<dbReference type="SMART" id="SM00091">
    <property type="entry name" value="PAS"/>
    <property type="match status" value="1"/>
</dbReference>
<dbReference type="Gene3D" id="3.30.450.40">
    <property type="match status" value="1"/>
</dbReference>
<evidence type="ECO:0000259" key="3">
    <source>
        <dbReference type="PROSITE" id="PS50113"/>
    </source>
</evidence>
<dbReference type="InterPro" id="IPR029016">
    <property type="entry name" value="GAF-like_dom_sf"/>
</dbReference>
<dbReference type="Pfam" id="PF13426">
    <property type="entry name" value="PAS_9"/>
    <property type="match status" value="1"/>
</dbReference>
<dbReference type="InterPro" id="IPR035965">
    <property type="entry name" value="PAS-like_dom_sf"/>
</dbReference>
<accession>A0A6M8EGI7</accession>
<sequence length="822" mass="95242">MGRLRVFKNTLFLKIIMIFTLPALGILYFSTVLVLDKIKLLDEIYKTNYNLQYMKMSETLIYSIQKERGLSILYDAKHEGITLELEKQKKTSDLDFNNYLKNANTYILDVPEQKEIFTVIKELQKKFHELDEIRAEVKNLAMNKMDILSKYSDINNILLESISSIKSIKSASNFNEEFINIYHFLVYKESFVMESALISFIINEGKVDNKVKNELIKIQSYQLESFNNFIKNSSMDIFNKYNEIIPKELTNKIDKIRLNIENNINNNSISLDQWLQISTQRIEDLDEICSIIIANLEKTTKDIQKTAFIDQNVSLLFLFICFVTFISLLFVLKNIIFKQQISFDKLEKQKKVYELLNDTNKYLLKNNTKENLYSQIHQIISKHPSMVFSFIYDIENKDENDDVVKKDEVYAQEGVLKDLLLMRLDESRQLNSDNLINKVISSKSNVIIESFEDNNISVFFKYSKQFGIKSAAAFPIKKFAEVVSVFVIYSNENKFFDYEGEVLFDKLVSDLSHILEKFDYEKNRLNQEKELKITSFAFESSEPMIITDELGKIIKVNHAFCNVMGYSRSDIIGKNPRIFKSNHQDKEFGNQLWNDLRKNGFWSGEVYNRKFNGEIIPLRTTITAIKNQDNVITHFLGQYIDISEQKDKEKVLEYQATHDNLTGLPNRLLLLDRIEHAITKVVRHQIVGGLIFIDLDNFKEVNDTLGHDVGDSLLVMVSKTIHKVIRDEDTLARIGGDEFIILLDNIGNNKENAKINILNLAEKIKDSLNAITHIDGHENVSTPSIGITLFNDSSVSVRNIIKQADTAMYVAKKQGKNSIEFF</sequence>
<organism evidence="5 6">
    <name type="scientific">Arcobacter acticola</name>
    <dbReference type="NCBI Taxonomy" id="1849015"/>
    <lineage>
        <taxon>Bacteria</taxon>
        <taxon>Pseudomonadati</taxon>
        <taxon>Campylobacterota</taxon>
        <taxon>Epsilonproteobacteria</taxon>
        <taxon>Campylobacterales</taxon>
        <taxon>Arcobacteraceae</taxon>
        <taxon>Arcobacter</taxon>
    </lineage>
</organism>
<dbReference type="SMART" id="SM00267">
    <property type="entry name" value="GGDEF"/>
    <property type="match status" value="1"/>
</dbReference>
<dbReference type="Proteomes" id="UP000503483">
    <property type="component" value="Chromosome"/>
</dbReference>
<dbReference type="CDD" id="cd00130">
    <property type="entry name" value="PAS"/>
    <property type="match status" value="1"/>
</dbReference>
<dbReference type="KEGG" id="paco:AACT_2039"/>
<keyword evidence="1" id="KW-0812">Transmembrane</keyword>
<evidence type="ECO:0000256" key="1">
    <source>
        <dbReference type="SAM" id="Phobius"/>
    </source>
</evidence>
<dbReference type="GO" id="GO:0003824">
    <property type="term" value="F:catalytic activity"/>
    <property type="evidence" value="ECO:0007669"/>
    <property type="project" value="UniProtKB-ARBA"/>
</dbReference>
<dbReference type="InterPro" id="IPR000014">
    <property type="entry name" value="PAS"/>
</dbReference>
<evidence type="ECO:0000313" key="6">
    <source>
        <dbReference type="Proteomes" id="UP000503483"/>
    </source>
</evidence>
<dbReference type="PANTHER" id="PTHR46663:SF3">
    <property type="entry name" value="SLL0267 PROTEIN"/>
    <property type="match status" value="1"/>
</dbReference>
<dbReference type="Gene3D" id="3.30.70.270">
    <property type="match status" value="1"/>
</dbReference>
<dbReference type="PROSITE" id="PS50887">
    <property type="entry name" value="GGDEF"/>
    <property type="match status" value="1"/>
</dbReference>
<keyword evidence="6" id="KW-1185">Reference proteome</keyword>
<evidence type="ECO:0000313" key="5">
    <source>
        <dbReference type="EMBL" id="QKE29172.1"/>
    </source>
</evidence>
<feature type="domain" description="GGDEF" evidence="4">
    <location>
        <begin position="686"/>
        <end position="822"/>
    </location>
</feature>
<dbReference type="InterPro" id="IPR001610">
    <property type="entry name" value="PAC"/>
</dbReference>
<evidence type="ECO:0000259" key="2">
    <source>
        <dbReference type="PROSITE" id="PS50112"/>
    </source>
</evidence>
<dbReference type="PROSITE" id="PS50112">
    <property type="entry name" value="PAS"/>
    <property type="match status" value="1"/>
</dbReference>
<dbReference type="InterPro" id="IPR013587">
    <property type="entry name" value="Nitrate/nitrite_sensing"/>
</dbReference>
<dbReference type="AlphaFoldDB" id="A0A6M8EGI7"/>
<protein>
    <submittedName>
        <fullName evidence="5">Multi-sensor domain-containing diguanylate cyclase</fullName>
    </submittedName>
</protein>
<dbReference type="CDD" id="cd01949">
    <property type="entry name" value="GGDEF"/>
    <property type="match status" value="1"/>
</dbReference>
<keyword evidence="1" id="KW-1133">Transmembrane helix</keyword>
<evidence type="ECO:0000259" key="4">
    <source>
        <dbReference type="PROSITE" id="PS50887"/>
    </source>
</evidence>
<dbReference type="NCBIfam" id="TIGR00229">
    <property type="entry name" value="sensory_box"/>
    <property type="match status" value="1"/>
</dbReference>
<dbReference type="FunFam" id="3.30.70.270:FF:000001">
    <property type="entry name" value="Diguanylate cyclase domain protein"/>
    <property type="match status" value="1"/>
</dbReference>
<dbReference type="InterPro" id="IPR052163">
    <property type="entry name" value="DGC-Regulatory_Protein"/>
</dbReference>
<dbReference type="NCBIfam" id="TIGR00254">
    <property type="entry name" value="GGDEF"/>
    <property type="match status" value="1"/>
</dbReference>
<feature type="transmembrane region" description="Helical" evidence="1">
    <location>
        <begin position="12"/>
        <end position="35"/>
    </location>
</feature>
<dbReference type="InterPro" id="IPR029787">
    <property type="entry name" value="Nucleotide_cyclase"/>
</dbReference>
<reference evidence="5 6" key="1">
    <citation type="submission" date="2019-08" db="EMBL/GenBank/DDBJ databases">
        <title>Complete genome sequence of Arcobacter acticola.</title>
        <authorList>
            <person name="Miller W."/>
        </authorList>
    </citation>
    <scope>NUCLEOTIDE SEQUENCE [LARGE SCALE GENOMIC DNA]</scope>
    <source>
        <strain evidence="5 6">KCTC 52212</strain>
    </source>
</reference>
<dbReference type="Gene3D" id="3.30.450.20">
    <property type="entry name" value="PAS domain"/>
    <property type="match status" value="1"/>
</dbReference>
<dbReference type="InterPro" id="IPR000700">
    <property type="entry name" value="PAS-assoc_C"/>
</dbReference>
<feature type="transmembrane region" description="Helical" evidence="1">
    <location>
        <begin position="313"/>
        <end position="332"/>
    </location>
</feature>
<dbReference type="InterPro" id="IPR043128">
    <property type="entry name" value="Rev_trsase/Diguanyl_cyclase"/>
</dbReference>
<dbReference type="InterPro" id="IPR000160">
    <property type="entry name" value="GGDEF_dom"/>
</dbReference>
<proteinExistence type="predicted"/>
<gene>
    <name evidence="5" type="ORF">AACT_2039</name>
</gene>
<name>A0A6M8EGI7_9BACT</name>
<feature type="domain" description="PAS" evidence="2">
    <location>
        <begin position="529"/>
        <end position="575"/>
    </location>
</feature>
<dbReference type="SMART" id="SM00086">
    <property type="entry name" value="PAC"/>
    <property type="match status" value="1"/>
</dbReference>
<dbReference type="Pfam" id="PF00990">
    <property type="entry name" value="GGDEF"/>
    <property type="match status" value="1"/>
</dbReference>
<dbReference type="SUPFAM" id="SSF55781">
    <property type="entry name" value="GAF domain-like"/>
    <property type="match status" value="1"/>
</dbReference>
<dbReference type="EMBL" id="CP042652">
    <property type="protein sequence ID" value="QKE29172.1"/>
    <property type="molecule type" value="Genomic_DNA"/>
</dbReference>
<feature type="domain" description="PAC" evidence="3">
    <location>
        <begin position="602"/>
        <end position="654"/>
    </location>
</feature>